<keyword evidence="4" id="KW-1185">Reference proteome</keyword>
<organism evidence="3 4">
    <name type="scientific">Actinoplanes digitatis</name>
    <dbReference type="NCBI Taxonomy" id="1868"/>
    <lineage>
        <taxon>Bacteria</taxon>
        <taxon>Bacillati</taxon>
        <taxon>Actinomycetota</taxon>
        <taxon>Actinomycetes</taxon>
        <taxon>Micromonosporales</taxon>
        <taxon>Micromonosporaceae</taxon>
        <taxon>Actinoplanes</taxon>
    </lineage>
</organism>
<feature type="transmembrane region" description="Helical" evidence="2">
    <location>
        <begin position="28"/>
        <end position="46"/>
    </location>
</feature>
<keyword evidence="2" id="KW-0472">Membrane</keyword>
<gene>
    <name evidence="3" type="ORF">BJ971_003492</name>
</gene>
<dbReference type="Pfam" id="PF14333">
    <property type="entry name" value="DUF4389"/>
    <property type="match status" value="1"/>
</dbReference>
<reference evidence="3 4" key="1">
    <citation type="submission" date="2020-08" db="EMBL/GenBank/DDBJ databases">
        <title>Sequencing the genomes of 1000 actinobacteria strains.</title>
        <authorList>
            <person name="Klenk H.-P."/>
        </authorList>
    </citation>
    <scope>NUCLEOTIDE SEQUENCE [LARGE SCALE GENOMIC DNA]</scope>
    <source>
        <strain evidence="3 4">DSM 43149</strain>
    </source>
</reference>
<evidence type="ECO:0000313" key="4">
    <source>
        <dbReference type="Proteomes" id="UP000578112"/>
    </source>
</evidence>
<name>A0A7W7MQ82_9ACTN</name>
<feature type="region of interest" description="Disordered" evidence="1">
    <location>
        <begin position="331"/>
        <end position="353"/>
    </location>
</feature>
<keyword evidence="2" id="KW-1133">Transmembrane helix</keyword>
<feature type="transmembrane region" description="Helical" evidence="2">
    <location>
        <begin position="115"/>
        <end position="139"/>
    </location>
</feature>
<evidence type="ECO:0000256" key="1">
    <source>
        <dbReference type="SAM" id="MobiDB-lite"/>
    </source>
</evidence>
<sequence length="353" mass="34851">MAAAARLALAGTATWSFGGGDTRTAVPVSVIGAALLIAGAALLFTGRYPPGLHDLLVGIARWNLRVAAYLTLLTPRYPPLRLDQGGAEPEAESGGPPATARDEAMRTSAAGPITALMAGVLLLAPAAGLGIGGGALLALGASRDHAGYVTSPTLQLASATAAVTVENLTIVDADLWARNLTDAGGLRITATAPDGRAVFVGIAPQQAVDAWLAGTAHDKVVGLTAGIPDYRRAVGAVRAVDDPAIQPFWLAAGTGSGRTTLQWEVVDGEFAVVVANADGAPGVSADVRGALQVPDLSALGGGLLAAGLVLGLVALGLIVLGGVGLGRRHSGPPPGAGPVGPAPTPLPPVAVGS</sequence>
<accession>A0A7W7MQ82</accession>
<dbReference type="InterPro" id="IPR025498">
    <property type="entry name" value="DUF4389"/>
</dbReference>
<feature type="compositionally biased region" description="Low complexity" evidence="1">
    <location>
        <begin position="81"/>
        <end position="98"/>
    </location>
</feature>
<proteinExistence type="predicted"/>
<keyword evidence="2" id="KW-0812">Transmembrane</keyword>
<feature type="region of interest" description="Disordered" evidence="1">
    <location>
        <begin position="81"/>
        <end position="104"/>
    </location>
</feature>
<comment type="caution">
    <text evidence="3">The sequence shown here is derived from an EMBL/GenBank/DDBJ whole genome shotgun (WGS) entry which is preliminary data.</text>
</comment>
<protein>
    <submittedName>
        <fullName evidence="3">Uncharacterized protein</fullName>
    </submittedName>
</protein>
<evidence type="ECO:0000256" key="2">
    <source>
        <dbReference type="SAM" id="Phobius"/>
    </source>
</evidence>
<dbReference type="RefSeq" id="WP_239087187.1">
    <property type="nucleotide sequence ID" value="NZ_BOMK01000004.1"/>
</dbReference>
<feature type="transmembrane region" description="Helical" evidence="2">
    <location>
        <begin position="303"/>
        <end position="325"/>
    </location>
</feature>
<dbReference type="EMBL" id="JACHNH010000001">
    <property type="protein sequence ID" value="MBB4762936.1"/>
    <property type="molecule type" value="Genomic_DNA"/>
</dbReference>
<dbReference type="AlphaFoldDB" id="A0A7W7MQ82"/>
<evidence type="ECO:0000313" key="3">
    <source>
        <dbReference type="EMBL" id="MBB4762936.1"/>
    </source>
</evidence>
<dbReference type="Proteomes" id="UP000578112">
    <property type="component" value="Unassembled WGS sequence"/>
</dbReference>